<protein>
    <submittedName>
        <fullName evidence="2">Uncharacterized protein</fullName>
    </submittedName>
</protein>
<organism evidence="2 3">
    <name type="scientific">Mytilus coruscus</name>
    <name type="common">Sea mussel</name>
    <dbReference type="NCBI Taxonomy" id="42192"/>
    <lineage>
        <taxon>Eukaryota</taxon>
        <taxon>Metazoa</taxon>
        <taxon>Spiralia</taxon>
        <taxon>Lophotrochozoa</taxon>
        <taxon>Mollusca</taxon>
        <taxon>Bivalvia</taxon>
        <taxon>Autobranchia</taxon>
        <taxon>Pteriomorphia</taxon>
        <taxon>Mytilida</taxon>
        <taxon>Mytiloidea</taxon>
        <taxon>Mytilidae</taxon>
        <taxon>Mytilinae</taxon>
        <taxon>Mytilus</taxon>
    </lineage>
</organism>
<evidence type="ECO:0000313" key="3">
    <source>
        <dbReference type="Proteomes" id="UP000507470"/>
    </source>
</evidence>
<accession>A0A6J8DG23</accession>
<dbReference type="OrthoDB" id="5987769at2759"/>
<dbReference type="Proteomes" id="UP000507470">
    <property type="component" value="Unassembled WGS sequence"/>
</dbReference>
<feature type="transmembrane region" description="Helical" evidence="1">
    <location>
        <begin position="187"/>
        <end position="206"/>
    </location>
</feature>
<keyword evidence="1" id="KW-0812">Transmembrane</keyword>
<feature type="transmembrane region" description="Helical" evidence="1">
    <location>
        <begin position="218"/>
        <end position="238"/>
    </location>
</feature>
<proteinExistence type="predicted"/>
<evidence type="ECO:0000313" key="2">
    <source>
        <dbReference type="EMBL" id="CAC5406627.1"/>
    </source>
</evidence>
<sequence>MEAINNDKNCKTLWRHLKDLNSTTDHDIDMITYEDKNLTDKIDIVNCLNDHFSSVGEKLIPHPHSNFESEKINNYVKSKINDNTLFSLYTVTNGDVFKYLTNLDINKSTGTDGVGPRILKVSKSIIVDSLTNSINLSLCTASTCFLKRKSRVTSQYTITQTKKRLKFAPYETSACNNSTDSNSADTLVNLFLVPGCKLFPLFLAAILDKDTSDKLIPFTDFGIVLIAVPVASAGYFTVDQHGRTAEKSCVPFSSS</sequence>
<keyword evidence="3" id="KW-1185">Reference proteome</keyword>
<keyword evidence="1" id="KW-1133">Transmembrane helix</keyword>
<dbReference type="AlphaFoldDB" id="A0A6J8DG23"/>
<evidence type="ECO:0000256" key="1">
    <source>
        <dbReference type="SAM" id="Phobius"/>
    </source>
</evidence>
<gene>
    <name evidence="2" type="ORF">MCOR_40187</name>
</gene>
<reference evidence="2 3" key="1">
    <citation type="submission" date="2020-06" db="EMBL/GenBank/DDBJ databases">
        <authorList>
            <person name="Li R."/>
            <person name="Bekaert M."/>
        </authorList>
    </citation>
    <scope>NUCLEOTIDE SEQUENCE [LARGE SCALE GENOMIC DNA]</scope>
    <source>
        <strain evidence="3">wild</strain>
    </source>
</reference>
<dbReference type="EMBL" id="CACVKT020007264">
    <property type="protein sequence ID" value="CAC5406627.1"/>
    <property type="molecule type" value="Genomic_DNA"/>
</dbReference>
<name>A0A6J8DG23_MYTCO</name>
<keyword evidence="1" id="KW-0472">Membrane</keyword>